<feature type="domain" description="Fibronectin type-III" evidence="8">
    <location>
        <begin position="989"/>
        <end position="1087"/>
    </location>
</feature>
<evidence type="ECO:0000313" key="10">
    <source>
        <dbReference type="Proteomes" id="UP001162480"/>
    </source>
</evidence>
<dbReference type="PROSITE" id="PS50835">
    <property type="entry name" value="IG_LIKE"/>
    <property type="match status" value="6"/>
</dbReference>
<keyword evidence="5" id="KW-0732">Signal</keyword>
<dbReference type="Pfam" id="PF00059">
    <property type="entry name" value="Lectin_C"/>
    <property type="match status" value="1"/>
</dbReference>
<organism evidence="9 10">
    <name type="scientific">Octopus vulgaris</name>
    <name type="common">Common octopus</name>
    <dbReference type="NCBI Taxonomy" id="6645"/>
    <lineage>
        <taxon>Eukaryota</taxon>
        <taxon>Metazoa</taxon>
        <taxon>Spiralia</taxon>
        <taxon>Lophotrochozoa</taxon>
        <taxon>Mollusca</taxon>
        <taxon>Cephalopoda</taxon>
        <taxon>Coleoidea</taxon>
        <taxon>Octopodiformes</taxon>
        <taxon>Octopoda</taxon>
        <taxon>Incirrata</taxon>
        <taxon>Octopodidae</taxon>
        <taxon>Octopus</taxon>
    </lineage>
</organism>
<feature type="domain" description="Ig-like" evidence="7">
    <location>
        <begin position="583"/>
        <end position="675"/>
    </location>
</feature>
<dbReference type="PANTHER" id="PTHR44170:SF6">
    <property type="entry name" value="CONTACTIN"/>
    <property type="match status" value="1"/>
</dbReference>
<dbReference type="Proteomes" id="UP001162480">
    <property type="component" value="Chromosome 17"/>
</dbReference>
<dbReference type="SUPFAM" id="SSF48726">
    <property type="entry name" value="Immunoglobulin"/>
    <property type="match status" value="6"/>
</dbReference>
<evidence type="ECO:0000259" key="8">
    <source>
        <dbReference type="PROSITE" id="PS50853"/>
    </source>
</evidence>
<dbReference type="Pfam" id="PF00041">
    <property type="entry name" value="fn3"/>
    <property type="match status" value="3"/>
</dbReference>
<accession>A0AA36FHY1</accession>
<keyword evidence="2" id="KW-1015">Disulfide bond</keyword>
<keyword evidence="1" id="KW-0677">Repeat</keyword>
<gene>
    <name evidence="9" type="ORF">OCTVUL_1B026535</name>
</gene>
<dbReference type="InterPro" id="IPR013783">
    <property type="entry name" value="Ig-like_fold"/>
</dbReference>
<dbReference type="SMART" id="SM00409">
    <property type="entry name" value="IG"/>
    <property type="match status" value="6"/>
</dbReference>
<evidence type="ECO:0000259" key="6">
    <source>
        <dbReference type="PROSITE" id="PS50041"/>
    </source>
</evidence>
<dbReference type="InterPro" id="IPR036116">
    <property type="entry name" value="FN3_sf"/>
</dbReference>
<feature type="domain" description="Ig-like" evidence="7">
    <location>
        <begin position="492"/>
        <end position="577"/>
    </location>
</feature>
<dbReference type="InterPro" id="IPR003599">
    <property type="entry name" value="Ig_sub"/>
</dbReference>
<evidence type="ECO:0000256" key="2">
    <source>
        <dbReference type="ARBA" id="ARBA00023157"/>
    </source>
</evidence>
<evidence type="ECO:0000256" key="1">
    <source>
        <dbReference type="ARBA" id="ARBA00022737"/>
    </source>
</evidence>
<dbReference type="InterPro" id="IPR016186">
    <property type="entry name" value="C-type_lectin-like/link_sf"/>
</dbReference>
<dbReference type="Gene3D" id="3.10.100.10">
    <property type="entry name" value="Mannose-Binding Protein A, subunit A"/>
    <property type="match status" value="1"/>
</dbReference>
<feature type="domain" description="Ig-like" evidence="7">
    <location>
        <begin position="395"/>
        <end position="485"/>
    </location>
</feature>
<evidence type="ECO:0000256" key="3">
    <source>
        <dbReference type="ARBA" id="ARBA00023319"/>
    </source>
</evidence>
<dbReference type="AlphaFoldDB" id="A0AA36FHY1"/>
<keyword evidence="3" id="KW-0393">Immunoglobulin domain</keyword>
<dbReference type="Gene3D" id="2.60.40.10">
    <property type="entry name" value="Immunoglobulins"/>
    <property type="match status" value="10"/>
</dbReference>
<feature type="chain" id="PRO_5041313496" evidence="5">
    <location>
        <begin position="18"/>
        <end position="1223"/>
    </location>
</feature>
<dbReference type="InterPro" id="IPR003598">
    <property type="entry name" value="Ig_sub2"/>
</dbReference>
<protein>
    <submittedName>
        <fullName evidence="9">Contactincontactin-like</fullName>
    </submittedName>
</protein>
<dbReference type="SUPFAM" id="SSF56436">
    <property type="entry name" value="C-type lectin-like"/>
    <property type="match status" value="1"/>
</dbReference>
<sequence length="1223" mass="136750">MLLGAALFFTIVPFTFGLENLGCPVEWVAYKLHCYQFNLIPLVTYETASAKCQENGAELVRIGNIDEHNFIKSQWEILYTDSSVSWTGGQRDPIENVIFKWLPGNMRVQDSLDYWLSEDEKTKPGNQLVYKKNGNNFGWSVAKKNDVHSYICEISQDETYRILEKDTGLDYGVEVRNKNNIKRGPIMKMEPNNTVFVLDVDESVVLECLATGNPQVKYKWYKGSQELSSTVNNRYTVTNGRLSITTPQASDSATDYRCEASNEFGSIYSTNAQLTAGSLGYFSNIKPEKELATDFNYKIIQCPKIQGKPGLRYQWTKDSVTNYIKTERQQYMFMSNNGRLYFSEIGGPDAGKYYCMVTLSGSGHLQLTSDQAPSRISKEIELEVKTGSSKANFGPEILNEFIAVFPSLPMIGDEIRMECFAYGTFSSPFIYKWEKIDGEISSRATLSDLNRVLTIKNAQRQDEGTYNCIVNSNAHGSKSDSKNYTLQLQSKPYFVIELKSQLIEPGARFTWRCMAEGRPAVTYSWLKDTKKLVSGGNIQINTNTLTILRTDEKRDNGMYQCTAENSNGITYSTAQLKIASFAPKFIQYHLPSSTLAARTGKVSLRCHPDAIPKATISWSRNGADLGLDSSQSTGRIQKLLNGNLFIQDITQSDAGEYKCTATNNQGEASQSTKLRVVENLVISRRPSNIEVIVNETAFFYCGASYNPDFEIVYKWYFNGYPINVEKDAFYSEGTVENQRGLYIRTAQLKHKGNYTCLIESPLATDAASAFLTVKAPPSEPAGVYGDGTTEDKITIHWLAPNDNGFPITRYIIESSNKLNPVWKMASREIPSSAVEVQDRLFKTVQVLGLQPNNQYKFRVRAINKLGVGQPSLPSADYRTLSSPPKRAPNDVGGGGGKVGDLSITWAPLPPEEQCADGIGYVVYWRVKGNPNSKWSKHVMKGQAKEYYALAGLNYYTLYEVKVQAFNEKGLGPNSTISSIYSAEDLPRAVPVDVFADTYNATALIITWTPPVNDRPTMRGKILGYQINWENRDVDDPIRYSQSFYGEISEAIIIGLFPNGYYWVTVQVFNTAGLGPLSEKYLGSTGMDAPLNFPTEVTVYSRDSSSVEVKFRGIGFGIDESPVTGYKLCYRSVREVWDLDNCKDIGFVEDGVLGDLEKDTLYKLRVLAWSGDGDGKKSEAIYFTLGGQVVFDPSSYSLLAESNRLSSSISILILCFLCIITWIY</sequence>
<feature type="region of interest" description="Disordered" evidence="4">
    <location>
        <begin position="873"/>
        <end position="894"/>
    </location>
</feature>
<dbReference type="PROSITE" id="PS50041">
    <property type="entry name" value="C_TYPE_LECTIN_2"/>
    <property type="match status" value="1"/>
</dbReference>
<dbReference type="GO" id="GO:0098609">
    <property type="term" value="P:cell-cell adhesion"/>
    <property type="evidence" value="ECO:0007669"/>
    <property type="project" value="TreeGrafter"/>
</dbReference>
<dbReference type="FunFam" id="2.60.40.10:FF:000032">
    <property type="entry name" value="palladin isoform X1"/>
    <property type="match status" value="1"/>
</dbReference>
<dbReference type="PROSITE" id="PS50853">
    <property type="entry name" value="FN3"/>
    <property type="match status" value="4"/>
</dbReference>
<dbReference type="CDD" id="cd00037">
    <property type="entry name" value="CLECT"/>
    <property type="match status" value="1"/>
</dbReference>
<dbReference type="SMART" id="SM00034">
    <property type="entry name" value="CLECT"/>
    <property type="match status" value="1"/>
</dbReference>
<dbReference type="FunFam" id="2.60.40.10:FF:000028">
    <property type="entry name" value="Neuronal cell adhesion molecule"/>
    <property type="match status" value="1"/>
</dbReference>
<feature type="domain" description="Fibronectin type-III" evidence="8">
    <location>
        <begin position="1092"/>
        <end position="1187"/>
    </location>
</feature>
<evidence type="ECO:0000259" key="7">
    <source>
        <dbReference type="PROSITE" id="PS50835"/>
    </source>
</evidence>
<dbReference type="InterPro" id="IPR001304">
    <property type="entry name" value="C-type_lectin-like"/>
</dbReference>
<dbReference type="FunFam" id="2.60.40.10:FF:000035">
    <property type="entry name" value="Contactin 1"/>
    <property type="match status" value="1"/>
</dbReference>
<dbReference type="InterPro" id="IPR013098">
    <property type="entry name" value="Ig_I-set"/>
</dbReference>
<feature type="domain" description="C-type lectin" evidence="6">
    <location>
        <begin position="30"/>
        <end position="153"/>
    </location>
</feature>
<feature type="domain" description="Fibronectin type-III" evidence="8">
    <location>
        <begin position="887"/>
        <end position="984"/>
    </location>
</feature>
<dbReference type="SMART" id="SM00060">
    <property type="entry name" value="FN3"/>
    <property type="match status" value="4"/>
</dbReference>
<reference evidence="9" key="1">
    <citation type="submission" date="2023-08" db="EMBL/GenBank/DDBJ databases">
        <authorList>
            <person name="Alioto T."/>
            <person name="Alioto T."/>
            <person name="Gomez Garrido J."/>
        </authorList>
    </citation>
    <scope>NUCLEOTIDE SEQUENCE</scope>
</reference>
<dbReference type="CDD" id="cd00063">
    <property type="entry name" value="FN3"/>
    <property type="match status" value="4"/>
</dbReference>
<dbReference type="FunFam" id="2.60.40.10:FF:000064">
    <property type="entry name" value="Contactin 1"/>
    <property type="match status" value="1"/>
</dbReference>
<dbReference type="EMBL" id="OX597830">
    <property type="protein sequence ID" value="CAI9734963.1"/>
    <property type="molecule type" value="Genomic_DNA"/>
</dbReference>
<dbReference type="InterPro" id="IPR003961">
    <property type="entry name" value="FN3_dom"/>
</dbReference>
<dbReference type="InterPro" id="IPR016187">
    <property type="entry name" value="CTDL_fold"/>
</dbReference>
<proteinExistence type="predicted"/>
<dbReference type="InterPro" id="IPR036179">
    <property type="entry name" value="Ig-like_dom_sf"/>
</dbReference>
<evidence type="ECO:0000256" key="4">
    <source>
        <dbReference type="SAM" id="MobiDB-lite"/>
    </source>
</evidence>
<dbReference type="GO" id="GO:0016020">
    <property type="term" value="C:membrane"/>
    <property type="evidence" value="ECO:0007669"/>
    <property type="project" value="UniProtKB-SubCell"/>
</dbReference>
<dbReference type="InterPro" id="IPR007110">
    <property type="entry name" value="Ig-like_dom"/>
</dbReference>
<name>A0AA36FHY1_OCTVU</name>
<evidence type="ECO:0000256" key="5">
    <source>
        <dbReference type="SAM" id="SignalP"/>
    </source>
</evidence>
<dbReference type="Pfam" id="PF07679">
    <property type="entry name" value="I-set"/>
    <property type="match status" value="2"/>
</dbReference>
<feature type="domain" description="Ig-like" evidence="7">
    <location>
        <begin position="678"/>
        <end position="772"/>
    </location>
</feature>
<dbReference type="Pfam" id="PF13927">
    <property type="entry name" value="Ig_3"/>
    <property type="match status" value="3"/>
</dbReference>
<feature type="domain" description="Ig-like" evidence="7">
    <location>
        <begin position="185"/>
        <end position="275"/>
    </location>
</feature>
<feature type="signal peptide" evidence="5">
    <location>
        <begin position="1"/>
        <end position="17"/>
    </location>
</feature>
<keyword evidence="10" id="KW-1185">Reference proteome</keyword>
<dbReference type="PANTHER" id="PTHR44170">
    <property type="entry name" value="PROTEIN SIDEKICK"/>
    <property type="match status" value="1"/>
</dbReference>
<feature type="domain" description="Ig-like" evidence="7">
    <location>
        <begin position="300"/>
        <end position="377"/>
    </location>
</feature>
<feature type="domain" description="Fibronectin type-III" evidence="8">
    <location>
        <begin position="776"/>
        <end position="882"/>
    </location>
</feature>
<dbReference type="SUPFAM" id="SSF49265">
    <property type="entry name" value="Fibronectin type III"/>
    <property type="match status" value="2"/>
</dbReference>
<dbReference type="SMART" id="SM00408">
    <property type="entry name" value="IGc2"/>
    <property type="match status" value="6"/>
</dbReference>
<evidence type="ECO:0000313" key="9">
    <source>
        <dbReference type="EMBL" id="CAI9734963.1"/>
    </source>
</evidence>